<dbReference type="Gene3D" id="3.40.50.1820">
    <property type="entry name" value="alpha/beta hydrolase"/>
    <property type="match status" value="1"/>
</dbReference>
<dbReference type="PANTHER" id="PTHR17920">
    <property type="entry name" value="TRANSMEMBRANE AND COILED-COIL DOMAIN-CONTAINING PROTEIN 4 TMCO4"/>
    <property type="match status" value="1"/>
</dbReference>
<keyword evidence="5 7" id="KW-0472">Membrane</keyword>
<name>A0A0J8QN17_COCIT</name>
<dbReference type="PANTHER" id="PTHR17920:SF22">
    <property type="entry name" value="DUF726 DOMAIN PROTEIN (AFU_ORTHOLOGUE AFUA_2G12860)"/>
    <property type="match status" value="1"/>
</dbReference>
<evidence type="ECO:0000256" key="6">
    <source>
        <dbReference type="SAM" id="MobiDB-lite"/>
    </source>
</evidence>
<proteinExistence type="inferred from homology"/>
<evidence type="ECO:0000256" key="7">
    <source>
        <dbReference type="SAM" id="Phobius"/>
    </source>
</evidence>
<dbReference type="SUPFAM" id="SSF53474">
    <property type="entry name" value="alpha/beta-Hydrolases"/>
    <property type="match status" value="1"/>
</dbReference>
<protein>
    <submittedName>
        <fullName evidence="8">Transmembrane and coiled-coil domain containing proteins 4</fullName>
    </submittedName>
</protein>
<keyword evidence="3 7" id="KW-0812">Transmembrane</keyword>
<feature type="compositionally biased region" description="Basic and acidic residues" evidence="6">
    <location>
        <begin position="653"/>
        <end position="662"/>
    </location>
</feature>
<accession>A0A0J8QN17</accession>
<evidence type="ECO:0000256" key="4">
    <source>
        <dbReference type="ARBA" id="ARBA00022989"/>
    </source>
</evidence>
<dbReference type="InterPro" id="IPR029058">
    <property type="entry name" value="AB_hydrolase_fold"/>
</dbReference>
<dbReference type="InterPro" id="IPR007941">
    <property type="entry name" value="DUF726"/>
</dbReference>
<dbReference type="EMBL" id="DS268263">
    <property type="protein sequence ID" value="KMU73819.1"/>
    <property type="molecule type" value="Genomic_DNA"/>
</dbReference>
<feature type="region of interest" description="Disordered" evidence="6">
    <location>
        <begin position="1"/>
        <end position="31"/>
    </location>
</feature>
<dbReference type="Pfam" id="PF05277">
    <property type="entry name" value="DUF726"/>
    <property type="match status" value="1"/>
</dbReference>
<feature type="transmembrane region" description="Helical" evidence="7">
    <location>
        <begin position="304"/>
        <end position="324"/>
    </location>
</feature>
<evidence type="ECO:0000313" key="8">
    <source>
        <dbReference type="EMBL" id="KMU73819.1"/>
    </source>
</evidence>
<dbReference type="OrthoDB" id="277931at2759"/>
<feature type="region of interest" description="Disordered" evidence="6">
    <location>
        <begin position="129"/>
        <end position="174"/>
    </location>
</feature>
<evidence type="ECO:0000256" key="1">
    <source>
        <dbReference type="ARBA" id="ARBA00004141"/>
    </source>
</evidence>
<feature type="compositionally biased region" description="Basic and acidic residues" evidence="6">
    <location>
        <begin position="633"/>
        <end position="642"/>
    </location>
</feature>
<evidence type="ECO:0000256" key="3">
    <source>
        <dbReference type="ARBA" id="ARBA00022692"/>
    </source>
</evidence>
<organism evidence="8 9">
    <name type="scientific">Coccidioides immitis RMSCC 3703</name>
    <dbReference type="NCBI Taxonomy" id="454286"/>
    <lineage>
        <taxon>Eukaryota</taxon>
        <taxon>Fungi</taxon>
        <taxon>Dikarya</taxon>
        <taxon>Ascomycota</taxon>
        <taxon>Pezizomycotina</taxon>
        <taxon>Eurotiomycetes</taxon>
        <taxon>Eurotiomycetidae</taxon>
        <taxon>Onygenales</taxon>
        <taxon>Onygenaceae</taxon>
        <taxon>Coccidioides</taxon>
    </lineage>
</organism>
<comment type="similarity">
    <text evidence="2">Belongs to the TMCO4 family.</text>
</comment>
<comment type="subcellular location">
    <subcellularLocation>
        <location evidence="1">Membrane</location>
        <topology evidence="1">Multi-pass membrane protein</topology>
    </subcellularLocation>
</comment>
<dbReference type="AlphaFoldDB" id="A0A0J8QN17"/>
<feature type="compositionally biased region" description="Polar residues" evidence="6">
    <location>
        <begin position="85"/>
        <end position="98"/>
    </location>
</feature>
<keyword evidence="4 7" id="KW-1133">Transmembrane helix</keyword>
<feature type="region of interest" description="Disordered" evidence="6">
    <location>
        <begin position="633"/>
        <end position="668"/>
    </location>
</feature>
<reference evidence="9" key="1">
    <citation type="journal article" date="2010" name="Genome Res.">
        <title>Population genomic sequencing of Coccidioides fungi reveals recent hybridization and transposon control.</title>
        <authorList>
            <person name="Neafsey D.E."/>
            <person name="Barker B.M."/>
            <person name="Sharpton T.J."/>
            <person name="Stajich J.E."/>
            <person name="Park D.J."/>
            <person name="Whiston E."/>
            <person name="Hung C.-Y."/>
            <person name="McMahan C."/>
            <person name="White J."/>
            <person name="Sykes S."/>
            <person name="Heiman D."/>
            <person name="Young S."/>
            <person name="Zeng Q."/>
            <person name="Abouelleil A."/>
            <person name="Aftuck L."/>
            <person name="Bessette D."/>
            <person name="Brown A."/>
            <person name="FitzGerald M."/>
            <person name="Lui A."/>
            <person name="Macdonald J.P."/>
            <person name="Priest M."/>
            <person name="Orbach M.J."/>
            <person name="Galgiani J.N."/>
            <person name="Kirkland T.N."/>
            <person name="Cole G.T."/>
            <person name="Birren B.W."/>
            <person name="Henn M.R."/>
            <person name="Taylor J.W."/>
            <person name="Rounsley S.D."/>
        </authorList>
    </citation>
    <scope>NUCLEOTIDE SEQUENCE [LARGE SCALE GENOMIC DNA]</scope>
    <source>
        <strain evidence="9">RMSCC 3703</strain>
    </source>
</reference>
<dbReference type="Proteomes" id="UP000054559">
    <property type="component" value="Unassembled WGS sequence"/>
</dbReference>
<evidence type="ECO:0000256" key="5">
    <source>
        <dbReference type="ARBA" id="ARBA00023136"/>
    </source>
</evidence>
<evidence type="ECO:0000313" key="9">
    <source>
        <dbReference type="Proteomes" id="UP000054559"/>
    </source>
</evidence>
<evidence type="ECO:0000256" key="2">
    <source>
        <dbReference type="ARBA" id="ARBA00009824"/>
    </source>
</evidence>
<dbReference type="GO" id="GO:0016020">
    <property type="term" value="C:membrane"/>
    <property type="evidence" value="ECO:0007669"/>
    <property type="project" value="UniProtKB-SubCell"/>
</dbReference>
<sequence length="709" mass="77886">MATPNPRRGGPRATAQEEAQPMKAEEDLNQVLSTSQRRELIALVKCIMDEMQEILCHPSEHYIDPTPDSPDRSNAQNPEALPPRQETQQLQSSRAGTSISKAQVKIELEAFDYFKSWKQSVLGRLGEAIETSGSPEKQPPRPMDPIEPEAAPVDPKDRASISNRTEYPDPFNPHLKKLPMETRLLITNSFLLLLLSLKSYNAHSRALLLKLSTNLGISAGHLAENEIKVAQGLLKAAKEMSASDEAKARADESKASRRWKIGLASVAGAVLVGVTGGLAAPVVAGGVGMIMGTLGLGGTVAAGYLGAVAGSGVVIGSIFGAFGARMTGRMMEKYAREVRDFAFLPLRAPPAKSENETVPSTIDTRLRVTIGISGWLTEPYDLVNPWRVLGKDSDVFALRWELQALLMLGNAMESLVRRFALTFAAQQLLNKTILAPFSGPLMIPMVVLKLSHLVDNPFNVAKTRAEKAGEILADALINKAQGERPVTLIGYSMGARVIYACLLSLAKRRAFGMVESAILIGSPTPSDTAQWRLIRTVVSGRLVNVYSKNDLMLRFLYRSQSVQMNVAGIQPIENVPELENLDASKMVPGHLRYPLLVGAILEKIGFDHLDQDELRRQADRLRALAAEDERLVDQAQREEQQHEPAQVFVDSNALDRDQKCPEEPPISNAEIQNLEDEITRRTEDSLVEIHMQSIHLEDREGQQNHFLPG</sequence>
<feature type="transmembrane region" description="Helical" evidence="7">
    <location>
        <begin position="261"/>
        <end position="284"/>
    </location>
</feature>
<gene>
    <name evidence="8" type="ORF">CISG_10198</name>
</gene>
<feature type="region of interest" description="Disordered" evidence="6">
    <location>
        <begin position="60"/>
        <end position="98"/>
    </location>
</feature>